<reference evidence="1" key="1">
    <citation type="submission" date="2018-05" db="EMBL/GenBank/DDBJ databases">
        <authorList>
            <person name="Lanie J.A."/>
            <person name="Ng W.-L."/>
            <person name="Kazmierczak K.M."/>
            <person name="Andrzejewski T.M."/>
            <person name="Davidsen T.M."/>
            <person name="Wayne K.J."/>
            <person name="Tettelin H."/>
            <person name="Glass J.I."/>
            <person name="Rusch D."/>
            <person name="Podicherti R."/>
            <person name="Tsui H.-C.T."/>
            <person name="Winkler M.E."/>
        </authorList>
    </citation>
    <scope>NUCLEOTIDE SEQUENCE</scope>
</reference>
<dbReference type="EMBL" id="UINC01221249">
    <property type="protein sequence ID" value="SVE49508.1"/>
    <property type="molecule type" value="Genomic_DNA"/>
</dbReference>
<sequence>GLNIMRDWKVALEEYLTEYYINNL</sequence>
<proteinExistence type="predicted"/>
<name>A0A383E089_9ZZZZ</name>
<protein>
    <submittedName>
        <fullName evidence="1">Uncharacterized protein</fullName>
    </submittedName>
</protein>
<evidence type="ECO:0000313" key="1">
    <source>
        <dbReference type="EMBL" id="SVE49508.1"/>
    </source>
</evidence>
<organism evidence="1">
    <name type="scientific">marine metagenome</name>
    <dbReference type="NCBI Taxonomy" id="408172"/>
    <lineage>
        <taxon>unclassified sequences</taxon>
        <taxon>metagenomes</taxon>
        <taxon>ecological metagenomes</taxon>
    </lineage>
</organism>
<dbReference type="AlphaFoldDB" id="A0A383E089"/>
<accession>A0A383E089</accession>
<gene>
    <name evidence="1" type="ORF">METZ01_LOCUS502362</name>
</gene>
<feature type="non-terminal residue" evidence="1">
    <location>
        <position position="1"/>
    </location>
</feature>